<organism evidence="1">
    <name type="scientific">Rhizophora mucronata</name>
    <name type="common">Asiatic mangrove</name>
    <dbReference type="NCBI Taxonomy" id="61149"/>
    <lineage>
        <taxon>Eukaryota</taxon>
        <taxon>Viridiplantae</taxon>
        <taxon>Streptophyta</taxon>
        <taxon>Embryophyta</taxon>
        <taxon>Tracheophyta</taxon>
        <taxon>Spermatophyta</taxon>
        <taxon>Magnoliopsida</taxon>
        <taxon>eudicotyledons</taxon>
        <taxon>Gunneridae</taxon>
        <taxon>Pentapetalae</taxon>
        <taxon>rosids</taxon>
        <taxon>fabids</taxon>
        <taxon>Malpighiales</taxon>
        <taxon>Rhizophoraceae</taxon>
        <taxon>Rhizophora</taxon>
    </lineage>
</organism>
<dbReference type="EMBL" id="GGEC01093924">
    <property type="protein sequence ID" value="MBX74408.1"/>
    <property type="molecule type" value="Transcribed_RNA"/>
</dbReference>
<name>A0A2P2R5B9_RHIMU</name>
<proteinExistence type="predicted"/>
<sequence length="33" mass="3738">MRTLIVLNLLEGHLMSNNNSSGAEFPKATFIYR</sequence>
<dbReference type="AlphaFoldDB" id="A0A2P2R5B9"/>
<protein>
    <submittedName>
        <fullName evidence="1">Uncharacterized protein</fullName>
    </submittedName>
</protein>
<evidence type="ECO:0000313" key="1">
    <source>
        <dbReference type="EMBL" id="MBX74408.1"/>
    </source>
</evidence>
<accession>A0A2P2R5B9</accession>
<reference evidence="1" key="1">
    <citation type="submission" date="2018-02" db="EMBL/GenBank/DDBJ databases">
        <title>Rhizophora mucronata_Transcriptome.</title>
        <authorList>
            <person name="Meera S.P."/>
            <person name="Sreeshan A."/>
            <person name="Augustine A."/>
        </authorList>
    </citation>
    <scope>NUCLEOTIDE SEQUENCE</scope>
    <source>
        <tissue evidence="1">Leaf</tissue>
    </source>
</reference>